<dbReference type="STRING" id="2711.A0A067D6E6"/>
<reference evidence="1 2" key="1">
    <citation type="submission" date="2014-04" db="EMBL/GenBank/DDBJ databases">
        <authorList>
            <consortium name="International Citrus Genome Consortium"/>
            <person name="Gmitter F."/>
            <person name="Chen C."/>
            <person name="Farmerie W."/>
            <person name="Harkins T."/>
            <person name="Desany B."/>
            <person name="Mohiuddin M."/>
            <person name="Kodira C."/>
            <person name="Borodovsky M."/>
            <person name="Lomsadze A."/>
            <person name="Burns P."/>
            <person name="Jenkins J."/>
            <person name="Prochnik S."/>
            <person name="Shu S."/>
            <person name="Chapman J."/>
            <person name="Pitluck S."/>
            <person name="Schmutz J."/>
            <person name="Rokhsar D."/>
        </authorList>
    </citation>
    <scope>NUCLEOTIDE SEQUENCE</scope>
</reference>
<evidence type="ECO:0000313" key="1">
    <source>
        <dbReference type="EMBL" id="KDO38564.1"/>
    </source>
</evidence>
<accession>A0A067D6E6</accession>
<organism evidence="1 2">
    <name type="scientific">Citrus sinensis</name>
    <name type="common">Sweet orange</name>
    <name type="synonym">Citrus aurantium var. sinensis</name>
    <dbReference type="NCBI Taxonomy" id="2711"/>
    <lineage>
        <taxon>Eukaryota</taxon>
        <taxon>Viridiplantae</taxon>
        <taxon>Streptophyta</taxon>
        <taxon>Embryophyta</taxon>
        <taxon>Tracheophyta</taxon>
        <taxon>Spermatophyta</taxon>
        <taxon>Magnoliopsida</taxon>
        <taxon>eudicotyledons</taxon>
        <taxon>Gunneridae</taxon>
        <taxon>Pentapetalae</taxon>
        <taxon>rosids</taxon>
        <taxon>malvids</taxon>
        <taxon>Sapindales</taxon>
        <taxon>Rutaceae</taxon>
        <taxon>Aurantioideae</taxon>
        <taxon>Citrus</taxon>
    </lineage>
</organism>
<gene>
    <name evidence="1" type="ORF">CISIN_1g0357981mg</name>
</gene>
<dbReference type="EMBL" id="KK787816">
    <property type="protein sequence ID" value="KDO38564.1"/>
    <property type="molecule type" value="Genomic_DNA"/>
</dbReference>
<proteinExistence type="predicted"/>
<dbReference type="AlphaFoldDB" id="A0A067D6E6"/>
<dbReference type="Proteomes" id="UP000027120">
    <property type="component" value="Unassembled WGS sequence"/>
</dbReference>
<protein>
    <submittedName>
        <fullName evidence="1">Uncharacterized protein</fullName>
    </submittedName>
</protein>
<evidence type="ECO:0000313" key="2">
    <source>
        <dbReference type="Proteomes" id="UP000027120"/>
    </source>
</evidence>
<name>A0A067D6E6_CITSI</name>
<sequence length="94" mass="9903">MSTSFLQAPMAALVPSTSVHSLRSKSTRSLKTFCSAKIPNPMPAHINPNDPFLSKLAAAAAASPEAFVNRPSNSGTLPYLDIYDSPTLMASPAQ</sequence>
<feature type="non-terminal residue" evidence="1">
    <location>
        <position position="94"/>
    </location>
</feature>
<keyword evidence="2" id="KW-1185">Reference proteome</keyword>